<dbReference type="InterPro" id="IPR017441">
    <property type="entry name" value="Protein_kinase_ATP_BS"/>
</dbReference>
<feature type="domain" description="Protein kinase" evidence="11">
    <location>
        <begin position="11"/>
        <end position="262"/>
    </location>
</feature>
<organism evidence="12 13">
    <name type="scientific">Acanthamoeba castellanii (strain ATCC 30010 / Neff)</name>
    <dbReference type="NCBI Taxonomy" id="1257118"/>
    <lineage>
        <taxon>Eukaryota</taxon>
        <taxon>Amoebozoa</taxon>
        <taxon>Discosea</taxon>
        <taxon>Longamoebia</taxon>
        <taxon>Centramoebida</taxon>
        <taxon>Acanthamoebidae</taxon>
        <taxon>Acanthamoeba</taxon>
    </lineage>
</organism>
<evidence type="ECO:0000256" key="7">
    <source>
        <dbReference type="ARBA" id="ARBA00022840"/>
    </source>
</evidence>
<dbReference type="OMA" id="SGHTIAH"/>
<dbReference type="SUPFAM" id="SSF81296">
    <property type="entry name" value="E set domains"/>
    <property type="match status" value="1"/>
</dbReference>
<dbReference type="InterPro" id="IPR001245">
    <property type="entry name" value="Ser-Thr/Tyr_kinase_cat_dom"/>
</dbReference>
<evidence type="ECO:0000256" key="3">
    <source>
        <dbReference type="ARBA" id="ARBA00022527"/>
    </source>
</evidence>
<dbReference type="InterPro" id="IPR011022">
    <property type="entry name" value="Arrestin_C-like"/>
</dbReference>
<dbReference type="Proteomes" id="UP000011083">
    <property type="component" value="Unassembled WGS sequence"/>
</dbReference>
<evidence type="ECO:0000256" key="9">
    <source>
        <dbReference type="RuleBase" id="RU000304"/>
    </source>
</evidence>
<dbReference type="STRING" id="1257118.L8H8C6"/>
<dbReference type="Gene3D" id="3.30.200.20">
    <property type="entry name" value="Phosphorylase Kinase, domain 1"/>
    <property type="match status" value="1"/>
</dbReference>
<dbReference type="PANTHER" id="PTHR46485">
    <property type="entry name" value="LIM DOMAIN KINASE 1"/>
    <property type="match status" value="1"/>
</dbReference>
<evidence type="ECO:0000256" key="2">
    <source>
        <dbReference type="ARBA" id="ARBA00012513"/>
    </source>
</evidence>
<dbReference type="GO" id="GO:0004674">
    <property type="term" value="F:protein serine/threonine kinase activity"/>
    <property type="evidence" value="ECO:0007669"/>
    <property type="project" value="UniProtKB-KW"/>
</dbReference>
<dbReference type="PANTHER" id="PTHR46485:SF5">
    <property type="entry name" value="CENTER DIVIDER, ISOFORM A"/>
    <property type="match status" value="1"/>
</dbReference>
<feature type="compositionally biased region" description="Acidic residues" evidence="10">
    <location>
        <begin position="293"/>
        <end position="304"/>
    </location>
</feature>
<keyword evidence="4" id="KW-0808">Transferase</keyword>
<dbReference type="VEuPathDB" id="AmoebaDB:ACA1_054570"/>
<dbReference type="InterPro" id="IPR011009">
    <property type="entry name" value="Kinase-like_dom_sf"/>
</dbReference>
<proteinExistence type="inferred from homology"/>
<dbReference type="OrthoDB" id="4062651at2759"/>
<name>L8H8C6_ACACF</name>
<dbReference type="PROSITE" id="PS00107">
    <property type="entry name" value="PROTEIN_KINASE_ATP"/>
    <property type="match status" value="1"/>
</dbReference>
<dbReference type="Gene3D" id="1.10.510.10">
    <property type="entry name" value="Transferase(Phosphotransferase) domain 1"/>
    <property type="match status" value="1"/>
</dbReference>
<dbReference type="PROSITE" id="PS50011">
    <property type="entry name" value="PROTEIN_KINASE_DOM"/>
    <property type="match status" value="1"/>
</dbReference>
<evidence type="ECO:0000256" key="1">
    <source>
        <dbReference type="ARBA" id="ARBA00005843"/>
    </source>
</evidence>
<keyword evidence="13" id="KW-1185">Reference proteome</keyword>
<dbReference type="PRINTS" id="PR00109">
    <property type="entry name" value="TYRKINASE"/>
</dbReference>
<evidence type="ECO:0000313" key="12">
    <source>
        <dbReference type="EMBL" id="ELR20711.1"/>
    </source>
</evidence>
<dbReference type="EMBL" id="KB007909">
    <property type="protein sequence ID" value="ELR20711.1"/>
    <property type="molecule type" value="Genomic_DNA"/>
</dbReference>
<dbReference type="InterPro" id="IPR014752">
    <property type="entry name" value="Arrestin-like_C"/>
</dbReference>
<dbReference type="Pfam" id="PF07714">
    <property type="entry name" value="PK_Tyr_Ser-Thr"/>
    <property type="match status" value="1"/>
</dbReference>
<dbReference type="AlphaFoldDB" id="L8H8C6"/>
<dbReference type="RefSeq" id="XP_004344114.1">
    <property type="nucleotide sequence ID" value="XM_004344064.1"/>
</dbReference>
<dbReference type="CDD" id="cd13999">
    <property type="entry name" value="STKc_MAP3K-like"/>
    <property type="match status" value="1"/>
</dbReference>
<comment type="similarity">
    <text evidence="1">Belongs to the protein kinase superfamily. TKL Ser/Thr protein kinase family.</text>
</comment>
<evidence type="ECO:0000313" key="13">
    <source>
        <dbReference type="Proteomes" id="UP000011083"/>
    </source>
</evidence>
<keyword evidence="3 9" id="KW-0723">Serine/threonine-protein kinase</keyword>
<feature type="binding site" evidence="8">
    <location>
        <position position="38"/>
    </location>
    <ligand>
        <name>ATP</name>
        <dbReference type="ChEBI" id="CHEBI:30616"/>
    </ligand>
</feature>
<dbReference type="KEGG" id="acan:ACA1_054570"/>
<evidence type="ECO:0000256" key="5">
    <source>
        <dbReference type="ARBA" id="ARBA00022741"/>
    </source>
</evidence>
<dbReference type="InterPro" id="IPR008271">
    <property type="entry name" value="Ser/Thr_kinase_AS"/>
</dbReference>
<evidence type="ECO:0000256" key="4">
    <source>
        <dbReference type="ARBA" id="ARBA00022679"/>
    </source>
</evidence>
<feature type="compositionally biased region" description="Acidic residues" evidence="10">
    <location>
        <begin position="269"/>
        <end position="284"/>
    </location>
</feature>
<evidence type="ECO:0000256" key="8">
    <source>
        <dbReference type="PROSITE-ProRule" id="PRU10141"/>
    </source>
</evidence>
<accession>L8H8C6</accession>
<reference evidence="12 13" key="1">
    <citation type="journal article" date="2013" name="Genome Biol.">
        <title>Genome of Acanthamoeba castellanii highlights extensive lateral gene transfer and early evolution of tyrosine kinase signaling.</title>
        <authorList>
            <person name="Clarke M."/>
            <person name="Lohan A.J."/>
            <person name="Liu B."/>
            <person name="Lagkouvardos I."/>
            <person name="Roy S."/>
            <person name="Zafar N."/>
            <person name="Bertelli C."/>
            <person name="Schilde C."/>
            <person name="Kianianmomeni A."/>
            <person name="Burglin T.R."/>
            <person name="Frech C."/>
            <person name="Turcotte B."/>
            <person name="Kopec K.O."/>
            <person name="Synnott J.M."/>
            <person name="Choo C."/>
            <person name="Paponov I."/>
            <person name="Finkler A."/>
            <person name="Soon Heng Tan C."/>
            <person name="Hutchins A.P."/>
            <person name="Weinmeier T."/>
            <person name="Rattei T."/>
            <person name="Chu J.S."/>
            <person name="Gimenez G."/>
            <person name="Irimia M."/>
            <person name="Rigden D.J."/>
            <person name="Fitzpatrick D.A."/>
            <person name="Lorenzo-Morales J."/>
            <person name="Bateman A."/>
            <person name="Chiu C.H."/>
            <person name="Tang P."/>
            <person name="Hegemann P."/>
            <person name="Fromm H."/>
            <person name="Raoult D."/>
            <person name="Greub G."/>
            <person name="Miranda-Saavedra D."/>
            <person name="Chen N."/>
            <person name="Nash P."/>
            <person name="Ginger M.L."/>
            <person name="Horn M."/>
            <person name="Schaap P."/>
            <person name="Caler L."/>
            <person name="Loftus B."/>
        </authorList>
    </citation>
    <scope>NUCLEOTIDE SEQUENCE [LARGE SCALE GENOMIC DNA]</scope>
    <source>
        <strain evidence="12 13">Neff</strain>
    </source>
</reference>
<protein>
    <recommendedName>
        <fullName evidence="2">non-specific serine/threonine protein kinase</fullName>
        <ecNumber evidence="2">2.7.11.1</ecNumber>
    </recommendedName>
</protein>
<dbReference type="GO" id="GO:0005524">
    <property type="term" value="F:ATP binding"/>
    <property type="evidence" value="ECO:0007669"/>
    <property type="project" value="UniProtKB-UniRule"/>
</dbReference>
<dbReference type="SUPFAM" id="SSF56112">
    <property type="entry name" value="Protein kinase-like (PK-like)"/>
    <property type="match status" value="1"/>
</dbReference>
<keyword evidence="6 12" id="KW-0418">Kinase</keyword>
<keyword evidence="7 8" id="KW-0067">ATP-binding</keyword>
<dbReference type="EC" id="2.7.11.1" evidence="2"/>
<dbReference type="GeneID" id="14921581"/>
<dbReference type="InterPro" id="IPR050940">
    <property type="entry name" value="Actin_reg-Ser/Thr_kinase"/>
</dbReference>
<dbReference type="Pfam" id="PF02752">
    <property type="entry name" value="Arrestin_C"/>
    <property type="match status" value="1"/>
</dbReference>
<evidence type="ECO:0000256" key="6">
    <source>
        <dbReference type="ARBA" id="ARBA00022777"/>
    </source>
</evidence>
<feature type="region of interest" description="Disordered" evidence="10">
    <location>
        <begin position="265"/>
        <end position="304"/>
    </location>
</feature>
<dbReference type="InterPro" id="IPR000719">
    <property type="entry name" value="Prot_kinase_dom"/>
</dbReference>
<evidence type="ECO:0000259" key="11">
    <source>
        <dbReference type="PROSITE" id="PS50011"/>
    </source>
</evidence>
<sequence length="456" mass="52031">MARWKVAFDELSLEKRIGKGNFGEVWVGKYLGLDVAIKRLFFTDDEFMQKYIEREMDTLTGLTHPNIVQLMGICTDNNDVYIVTEFVTGGNLRKKLKEKTVALSWTLRVRYALDVALAMTYLHHKNIMHRDLKSPNLLIGGNGRIKVCDFGLARTSPTQKDQYITTVGTNEWMAPEVAMQDPYDRSADVFSYAMVLYELLVRDKPPPRKLKDAYAWDAPKMKQTIPPDTPEPLWKLLCDCAAFEPPKRPEFKEVAKRLKALLETMPKEEGDDGQDVDDTVDYADEPVARREDSDDEDEEDEETIETTSYIARGQEITEITKTIKRAFRKPEFVHIQCAIPKKPAWRAGADLFITVKVNNQSSKDLKSCRIFIQETHQMGKKIKVTRSKQNEVSDGTFPVKANTQIEKNVPFTIPGSVTESTDELKHELALEFNLKATFGTTHLKAYLPLNVVKGRN</sequence>
<dbReference type="InterPro" id="IPR014756">
    <property type="entry name" value="Ig_E-set"/>
</dbReference>
<dbReference type="SMART" id="SM00220">
    <property type="entry name" value="S_TKc"/>
    <property type="match status" value="1"/>
</dbReference>
<dbReference type="Gene3D" id="2.60.40.640">
    <property type="match status" value="1"/>
</dbReference>
<gene>
    <name evidence="12" type="ORF">ACA1_054570</name>
</gene>
<dbReference type="PROSITE" id="PS00108">
    <property type="entry name" value="PROTEIN_KINASE_ST"/>
    <property type="match status" value="1"/>
</dbReference>
<evidence type="ECO:0000256" key="10">
    <source>
        <dbReference type="SAM" id="MobiDB-lite"/>
    </source>
</evidence>
<keyword evidence="5 8" id="KW-0547">Nucleotide-binding</keyword>